<dbReference type="AlphaFoldDB" id="A0A0V8J4A0"/>
<organism evidence="1 2">
    <name type="scientific">Fictibacillus enclensis</name>
    <dbReference type="NCBI Taxonomy" id="1017270"/>
    <lineage>
        <taxon>Bacteria</taxon>
        <taxon>Bacillati</taxon>
        <taxon>Bacillota</taxon>
        <taxon>Bacilli</taxon>
        <taxon>Bacillales</taxon>
        <taxon>Fictibacillaceae</taxon>
        <taxon>Fictibacillus</taxon>
    </lineage>
</organism>
<sequence>MQRLIYESAWDKTIAAQDRKMIEEIFNETLEENGLNVTFPLIRSALNHKGDLLVTCLIHNFGSEPFFIEDTELTYKEDGALIAEMAFTTPQVQLPPQTSMPWTFIFPKALIHKEPAHTGGKLDFK</sequence>
<comment type="caution">
    <text evidence="1">The sequence shown here is derived from an EMBL/GenBank/DDBJ whole genome shotgun (WGS) entry which is preliminary data.</text>
</comment>
<gene>
    <name evidence="1" type="ORF">AS030_15890</name>
</gene>
<proteinExistence type="predicted"/>
<reference evidence="1 2" key="1">
    <citation type="journal article" date="2014" name="Antonie Van Leeuwenhoek">
        <title>Fictibacillus enclensis sp. nov., isolated from marine sediment.</title>
        <authorList>
            <person name="Dastager S.G."/>
            <person name="Mawlankar R."/>
            <person name="Srinivasan K."/>
            <person name="Tang S.K."/>
            <person name="Lee J.C."/>
            <person name="Ramana V.V."/>
            <person name="Shouche Y.S."/>
        </authorList>
    </citation>
    <scope>NUCLEOTIDE SEQUENCE [LARGE SCALE GENOMIC DNA]</scope>
    <source>
        <strain evidence="1 2">NIO-1003</strain>
    </source>
</reference>
<dbReference type="Proteomes" id="UP000054099">
    <property type="component" value="Unassembled WGS sequence"/>
</dbReference>
<dbReference type="NCBIfam" id="TIGR04398">
    <property type="entry name" value="SLAP_DUP"/>
    <property type="match status" value="1"/>
</dbReference>
<protein>
    <recommendedName>
        <fullName evidence="3">SLAP domain-containing protein</fullName>
    </recommendedName>
</protein>
<evidence type="ECO:0000313" key="1">
    <source>
        <dbReference type="EMBL" id="KSU81770.1"/>
    </source>
</evidence>
<dbReference type="RefSeq" id="WP_061973334.1">
    <property type="nucleotide sequence ID" value="NZ_FMAV01000003.1"/>
</dbReference>
<dbReference type="OrthoDB" id="1907642at2"/>
<evidence type="ECO:0008006" key="3">
    <source>
        <dbReference type="Google" id="ProtNLM"/>
    </source>
</evidence>
<dbReference type="EMBL" id="LNQN01000005">
    <property type="protein sequence ID" value="KSU81770.1"/>
    <property type="molecule type" value="Genomic_DNA"/>
</dbReference>
<accession>A0A0V8J4A0</accession>
<dbReference type="InterPro" id="IPR030910">
    <property type="entry name" value="SLAP_dom"/>
</dbReference>
<name>A0A0V8J4A0_9BACL</name>
<keyword evidence="2" id="KW-1185">Reference proteome</keyword>
<evidence type="ECO:0000313" key="2">
    <source>
        <dbReference type="Proteomes" id="UP000054099"/>
    </source>
</evidence>